<keyword evidence="5 7" id="KW-0547">Nucleotide-binding</keyword>
<dbReference type="Gene3D" id="3.40.50.261">
    <property type="entry name" value="Succinyl-CoA synthetase domains"/>
    <property type="match status" value="1"/>
</dbReference>
<feature type="binding site" evidence="7">
    <location>
        <position position="218"/>
    </location>
    <ligand>
        <name>Mg(2+)</name>
        <dbReference type="ChEBI" id="CHEBI:18420"/>
    </ligand>
</feature>
<dbReference type="InterPro" id="IPR017866">
    <property type="entry name" value="Succ-CoA_synthase_bsu_CS"/>
</dbReference>
<evidence type="ECO:0000256" key="5">
    <source>
        <dbReference type="ARBA" id="ARBA00022741"/>
    </source>
</evidence>
<evidence type="ECO:0000256" key="2">
    <source>
        <dbReference type="ARBA" id="ARBA00022532"/>
    </source>
</evidence>
<feature type="binding site" evidence="7">
    <location>
        <position position="126"/>
    </location>
    <ligand>
        <name>ATP</name>
        <dbReference type="ChEBI" id="CHEBI:30616"/>
    </ligand>
</feature>
<feature type="domain" description="ATP-grasp fold succinyl-CoA synthetase-type" evidence="10">
    <location>
        <begin position="13"/>
        <end position="221"/>
    </location>
</feature>
<dbReference type="GO" id="GO:0000287">
    <property type="term" value="F:magnesium ion binding"/>
    <property type="evidence" value="ECO:0007669"/>
    <property type="project" value="UniProtKB-UniRule"/>
</dbReference>
<evidence type="ECO:0000256" key="4">
    <source>
        <dbReference type="ARBA" id="ARBA00022723"/>
    </source>
</evidence>
<evidence type="ECO:0000259" key="9">
    <source>
        <dbReference type="Pfam" id="PF00549"/>
    </source>
</evidence>
<dbReference type="SUPFAM" id="SSF52210">
    <property type="entry name" value="Succinyl-CoA synthetase domains"/>
    <property type="match status" value="1"/>
</dbReference>
<dbReference type="PIRSF" id="PIRSF001554">
    <property type="entry name" value="SucCS_beta"/>
    <property type="match status" value="1"/>
</dbReference>
<evidence type="ECO:0000256" key="3">
    <source>
        <dbReference type="ARBA" id="ARBA00022598"/>
    </source>
</evidence>
<feature type="binding site" evidence="7">
    <location>
        <position position="283"/>
    </location>
    <ligand>
        <name>substrate</name>
        <note>ligand shared with subunit alpha</note>
    </ligand>
</feature>
<comment type="subunit">
    <text evidence="7 8">Heterodimer of an alpha and a beta subunit.</text>
</comment>
<dbReference type="GO" id="GO:0004775">
    <property type="term" value="F:succinate-CoA ligase (ADP-forming) activity"/>
    <property type="evidence" value="ECO:0000318"/>
    <property type="project" value="GO_Central"/>
</dbReference>
<evidence type="ECO:0000259" key="10">
    <source>
        <dbReference type="Pfam" id="PF08442"/>
    </source>
</evidence>
<organism evidence="11 12">
    <name type="scientific">Trichomonas vaginalis (strain ATCC PRA-98 / G3)</name>
    <dbReference type="NCBI Taxonomy" id="412133"/>
    <lineage>
        <taxon>Eukaryota</taxon>
        <taxon>Metamonada</taxon>
        <taxon>Parabasalia</taxon>
        <taxon>Trichomonadida</taxon>
        <taxon>Trichomonadidae</taxon>
        <taxon>Trichomonas</taxon>
    </lineage>
</organism>
<dbReference type="VEuPathDB" id="TrichDB:TVAG_183500"/>
<dbReference type="NCBIfam" id="NF001913">
    <property type="entry name" value="PRK00696.1"/>
    <property type="match status" value="1"/>
</dbReference>
<comment type="subcellular location">
    <subcellularLocation>
        <location evidence="7">Mitochondrion</location>
    </subcellularLocation>
</comment>
<dbReference type="InterPro" id="IPR013815">
    <property type="entry name" value="ATP_grasp_subdomain_1"/>
</dbReference>
<dbReference type="NCBIfam" id="TIGR01016">
    <property type="entry name" value="sucCoAbeta"/>
    <property type="match status" value="1"/>
</dbReference>
<keyword evidence="7" id="KW-0067">ATP-binding</keyword>
<dbReference type="Pfam" id="PF00549">
    <property type="entry name" value="Ligase_CoA"/>
    <property type="match status" value="1"/>
</dbReference>
<dbReference type="GO" id="GO:0006099">
    <property type="term" value="P:tricarboxylic acid cycle"/>
    <property type="evidence" value="ECO:0000318"/>
    <property type="project" value="GO_Central"/>
</dbReference>
<dbReference type="GO" id="GO:0005739">
    <property type="term" value="C:mitochondrion"/>
    <property type="evidence" value="ECO:0000318"/>
    <property type="project" value="GO_Central"/>
</dbReference>
<comment type="pathway">
    <text evidence="1 7">Carbohydrate metabolism; tricarboxylic acid cycle; succinate from succinyl-CoA (ligase route): step 1/1.</text>
</comment>
<comment type="cofactor">
    <cofactor evidence="7">
        <name>Mg(2+)</name>
        <dbReference type="ChEBI" id="CHEBI:18420"/>
    </cofactor>
    <text evidence="7">Binds 1 Mg(2+) ion per subunit.</text>
</comment>
<evidence type="ECO:0000256" key="1">
    <source>
        <dbReference type="ARBA" id="ARBA00005064"/>
    </source>
</evidence>
<dbReference type="PROSITE" id="PS01217">
    <property type="entry name" value="SUCCINYL_COA_LIG_3"/>
    <property type="match status" value="1"/>
</dbReference>
<dbReference type="EC" id="6.2.1.5" evidence="7"/>
<accession>A2D987</accession>
<dbReference type="FunFam" id="3.30.470.20:FF:000002">
    <property type="entry name" value="Succinate--CoA ligase [ADP-forming] subunit beta"/>
    <property type="match status" value="1"/>
</dbReference>
<feature type="binding site" evidence="7">
    <location>
        <position position="57"/>
    </location>
    <ligand>
        <name>ATP</name>
        <dbReference type="ChEBI" id="CHEBI:30616"/>
    </ligand>
</feature>
<comment type="function">
    <text evidence="7">Succinyl-CoA synthetase functions in the citric acid cycle (TCA), coupling the hydrolysis of succinyl-CoA to the synthesis of ATP and thus represents the only step of substrate-level phosphorylation in the TCA. The beta subunit provides nucleotide specificity of the enzyme and binds the substrate succinate, while the binding sites for coenzyme A and phosphate are found in the alpha subunit.</text>
</comment>
<dbReference type="PANTHER" id="PTHR11815:SF10">
    <property type="entry name" value="SUCCINATE--COA LIGASE [GDP-FORMING] SUBUNIT BETA, MITOCHONDRIAL"/>
    <property type="match status" value="1"/>
</dbReference>
<dbReference type="AlphaFoldDB" id="A2D987"/>
<dbReference type="Pfam" id="PF08442">
    <property type="entry name" value="ATP-grasp_2"/>
    <property type="match status" value="1"/>
</dbReference>
<dbReference type="FunFam" id="3.30.1490.20:FF:000002">
    <property type="entry name" value="Succinate--CoA ligase [ADP-forming] subunit beta"/>
    <property type="match status" value="1"/>
</dbReference>
<feature type="binding site" evidence="7">
    <location>
        <position position="232"/>
    </location>
    <ligand>
        <name>Mg(2+)</name>
        <dbReference type="ChEBI" id="CHEBI:18420"/>
    </ligand>
</feature>
<dbReference type="InParanoid" id="A2D987"/>
<dbReference type="Gene3D" id="3.30.470.20">
    <property type="entry name" value="ATP-grasp fold, B domain"/>
    <property type="match status" value="1"/>
</dbReference>
<comment type="catalytic activity">
    <reaction evidence="7">
        <text>succinate + ATP + CoA = succinyl-CoA + ADP + phosphate</text>
        <dbReference type="Rhea" id="RHEA:17661"/>
        <dbReference type="ChEBI" id="CHEBI:30031"/>
        <dbReference type="ChEBI" id="CHEBI:30616"/>
        <dbReference type="ChEBI" id="CHEBI:43474"/>
        <dbReference type="ChEBI" id="CHEBI:57287"/>
        <dbReference type="ChEBI" id="CHEBI:57292"/>
        <dbReference type="ChEBI" id="CHEBI:456216"/>
        <dbReference type="EC" id="6.2.1.5"/>
    </reaction>
</comment>
<dbReference type="HAMAP" id="MF_00558">
    <property type="entry name" value="Succ_CoA_beta"/>
    <property type="match status" value="1"/>
</dbReference>
<dbReference type="FunFam" id="3.40.50.261:FF:000001">
    <property type="entry name" value="Succinate--CoA ligase [ADP-forming] subunit beta"/>
    <property type="match status" value="1"/>
</dbReference>
<dbReference type="InterPro" id="IPR005809">
    <property type="entry name" value="Succ_CoA_ligase-like_bsu"/>
</dbReference>
<dbReference type="InterPro" id="IPR016102">
    <property type="entry name" value="Succinyl-CoA_synth-like"/>
</dbReference>
<dbReference type="STRING" id="5722.A2D987"/>
<keyword evidence="2 7" id="KW-0816">Tricarboxylic acid cycle</keyword>
<keyword evidence="6 7" id="KW-0460">Magnesium</keyword>
<dbReference type="Gene3D" id="3.30.1490.20">
    <property type="entry name" value="ATP-grasp fold, A domain"/>
    <property type="match status" value="1"/>
</dbReference>
<name>A2D987_TRIV3</name>
<dbReference type="OrthoDB" id="1552at2759"/>
<reference evidence="11" key="1">
    <citation type="submission" date="2006-10" db="EMBL/GenBank/DDBJ databases">
        <authorList>
            <person name="Amadeo P."/>
            <person name="Zhao Q."/>
            <person name="Wortman J."/>
            <person name="Fraser-Liggett C."/>
            <person name="Carlton J."/>
        </authorList>
    </citation>
    <scope>NUCLEOTIDE SEQUENCE</scope>
    <source>
        <strain evidence="11">G3</strain>
    </source>
</reference>
<sequence length="409" mass="43792">MLSASSNFARNFNILEWQSKEICAKFNVAAGINVVARTPEEAAAAFKKIGLPAAVIKAQVYCGGRGKGHWKETGFKSGVHFVKSADEAAKIAKEMLGHHLVTKQTGKDGLLCQAVMLSDPVEVKRELYFAILLDRQTQSPVVIASTEGGVEIEEVAAKHPEKIHKFVLDGVQGITEEVAQTISKKLGLTGKAYENGVEEMQKLWKLFVGSDATQVEVNPLAETTDGRIITVDSKFNFDDSAHYRQKQIFGYRDLKQVNPFEIRAEKYGLNYVPLDGNVACLVNGAGLAMATMDVIKLAGGDPANFLDLGGAASEAAVTEGFTIISSQSHVKAILVNIFGGIVRCDMVAAGVIAAFKKVGLKVPLVVRLEGTNVDAGKKLLRESGLPIIPADNLTDAGIKAVKAANGEKL</sequence>
<proteinExistence type="inferred from homology"/>
<dbReference type="FunCoup" id="A2D987">
    <property type="interactions" value="433"/>
</dbReference>
<keyword evidence="7" id="KW-0496">Mitochondrion</keyword>
<dbReference type="PANTHER" id="PTHR11815">
    <property type="entry name" value="SUCCINYL-COA SYNTHETASE BETA CHAIN"/>
    <property type="match status" value="1"/>
</dbReference>
<gene>
    <name evidence="11" type="ORF">TVAG_183500</name>
</gene>
<reference evidence="11" key="2">
    <citation type="journal article" date="2007" name="Science">
        <title>Draft genome sequence of the sexually transmitted pathogen Trichomonas vaginalis.</title>
        <authorList>
            <person name="Carlton J.M."/>
            <person name="Hirt R.P."/>
            <person name="Silva J.C."/>
            <person name="Delcher A.L."/>
            <person name="Schatz M."/>
            <person name="Zhao Q."/>
            <person name="Wortman J.R."/>
            <person name="Bidwell S.L."/>
            <person name="Alsmark U.C.M."/>
            <person name="Besteiro S."/>
            <person name="Sicheritz-Ponten T."/>
            <person name="Noel C.J."/>
            <person name="Dacks J.B."/>
            <person name="Foster P.G."/>
            <person name="Simillion C."/>
            <person name="Van de Peer Y."/>
            <person name="Miranda-Saavedra D."/>
            <person name="Barton G.J."/>
            <person name="Westrop G.D."/>
            <person name="Mueller S."/>
            <person name="Dessi D."/>
            <person name="Fiori P.L."/>
            <person name="Ren Q."/>
            <person name="Paulsen I."/>
            <person name="Zhang H."/>
            <person name="Bastida-Corcuera F.D."/>
            <person name="Simoes-Barbosa A."/>
            <person name="Brown M.T."/>
            <person name="Hayes R.D."/>
            <person name="Mukherjee M."/>
            <person name="Okumura C.Y."/>
            <person name="Schneider R."/>
            <person name="Smith A.J."/>
            <person name="Vanacova S."/>
            <person name="Villalvazo M."/>
            <person name="Haas B.J."/>
            <person name="Pertea M."/>
            <person name="Feldblyum T.V."/>
            <person name="Utterback T.R."/>
            <person name="Shu C.L."/>
            <person name="Osoegawa K."/>
            <person name="de Jong P.J."/>
            <person name="Hrdy I."/>
            <person name="Horvathova L."/>
            <person name="Zubacova Z."/>
            <person name="Dolezal P."/>
            <person name="Malik S.B."/>
            <person name="Logsdon J.M. Jr."/>
            <person name="Henze K."/>
            <person name="Gupta A."/>
            <person name="Wang C.C."/>
            <person name="Dunne R.L."/>
            <person name="Upcroft J.A."/>
            <person name="Upcroft P."/>
            <person name="White O."/>
            <person name="Salzberg S.L."/>
            <person name="Tang P."/>
            <person name="Chiu C.-H."/>
            <person name="Lee Y.-S."/>
            <person name="Embley T.M."/>
            <person name="Coombs G.H."/>
            <person name="Mottram J.C."/>
            <person name="Tachezy J."/>
            <person name="Fraser-Liggett C.M."/>
            <person name="Johnson P.J."/>
        </authorList>
    </citation>
    <scope>NUCLEOTIDE SEQUENCE [LARGE SCALE GENOMIC DNA]</scope>
    <source>
        <strain evidence="11">G3</strain>
    </source>
</reference>
<dbReference type="InterPro" id="IPR005811">
    <property type="entry name" value="SUCC_ACL_C"/>
</dbReference>
<evidence type="ECO:0000256" key="8">
    <source>
        <dbReference type="RuleBase" id="RU361258"/>
    </source>
</evidence>
<dbReference type="KEGG" id="tva:5468673"/>
<keyword evidence="12" id="KW-1185">Reference proteome</keyword>
<protein>
    <recommendedName>
        <fullName evidence="7">Succinate--CoA ligase [ADP-forming] subunit beta, mitochondrial</fullName>
        <ecNumber evidence="7">6.2.1.5</ecNumber>
    </recommendedName>
    <alternativeName>
        <fullName evidence="7">Succinyl-CoA synthetase beta chain</fullName>
        <shortName evidence="7">SCS-beta</shortName>
    </alternativeName>
</protein>
<dbReference type="GO" id="GO:0005524">
    <property type="term" value="F:ATP binding"/>
    <property type="evidence" value="ECO:0007669"/>
    <property type="project" value="UniProtKB-UniRule"/>
</dbReference>
<evidence type="ECO:0000313" key="11">
    <source>
        <dbReference type="EMBL" id="EAY23113.1"/>
    </source>
</evidence>
<dbReference type="Proteomes" id="UP000001542">
    <property type="component" value="Unassembled WGS sequence"/>
</dbReference>
<evidence type="ECO:0000256" key="6">
    <source>
        <dbReference type="ARBA" id="ARBA00022842"/>
    </source>
</evidence>
<feature type="binding site" evidence="7">
    <location>
        <begin position="64"/>
        <end position="66"/>
    </location>
    <ligand>
        <name>ATP</name>
        <dbReference type="ChEBI" id="CHEBI:30616"/>
    </ligand>
</feature>
<dbReference type="InterPro" id="IPR013650">
    <property type="entry name" value="ATP-grasp_succ-CoA_synth-type"/>
</dbReference>
<dbReference type="GO" id="GO:0006104">
    <property type="term" value="P:succinyl-CoA metabolic process"/>
    <property type="evidence" value="ECO:0000318"/>
    <property type="project" value="GO_Central"/>
</dbReference>
<comment type="similarity">
    <text evidence="7 8">Belongs to the succinate/malate CoA ligase beta subunit family.</text>
</comment>
<dbReference type="GO" id="GO:0042709">
    <property type="term" value="C:succinate-CoA ligase complex"/>
    <property type="evidence" value="ECO:0000318"/>
    <property type="project" value="GO_Central"/>
</dbReference>
<dbReference type="OMA" id="KQMIGNR"/>
<dbReference type="eggNOG" id="KOG1447">
    <property type="taxonomic scope" value="Eukaryota"/>
</dbReference>
<dbReference type="SUPFAM" id="SSF56059">
    <property type="entry name" value="Glutathione synthetase ATP-binding domain-like"/>
    <property type="match status" value="1"/>
</dbReference>
<dbReference type="VEuPathDB" id="TrichDB:TVAGG3_0771050"/>
<dbReference type="EMBL" id="DS113180">
    <property type="protein sequence ID" value="EAY23113.1"/>
    <property type="molecule type" value="Genomic_DNA"/>
</dbReference>
<keyword evidence="3 7" id="KW-0436">Ligase</keyword>
<dbReference type="UniPathway" id="UPA00223">
    <property type="reaction ID" value="UER00999"/>
</dbReference>
<feature type="binding site" evidence="7">
    <location>
        <begin position="340"/>
        <end position="342"/>
    </location>
    <ligand>
        <name>substrate</name>
        <note>ligand shared with subunit alpha</note>
    </ligand>
</feature>
<feature type="domain" description="ATP-citrate synthase/succinyl-CoA ligase C-terminal" evidence="9">
    <location>
        <begin position="281"/>
        <end position="400"/>
    </location>
</feature>
<evidence type="ECO:0000313" key="12">
    <source>
        <dbReference type="Proteomes" id="UP000001542"/>
    </source>
</evidence>
<keyword evidence="4 7" id="KW-0479">Metal-binding</keyword>
<dbReference type="SMR" id="A2D987"/>
<evidence type="ECO:0000256" key="7">
    <source>
        <dbReference type="HAMAP-Rule" id="MF_03219"/>
    </source>
</evidence>
<dbReference type="RefSeq" id="XP_001584099.1">
    <property type="nucleotide sequence ID" value="XM_001584049.1"/>
</dbReference>